<dbReference type="Pfam" id="PF02575">
    <property type="entry name" value="YbaB_DNA_bd"/>
    <property type="match status" value="1"/>
</dbReference>
<dbReference type="GO" id="GO:0003677">
    <property type="term" value="F:DNA binding"/>
    <property type="evidence" value="ECO:0007669"/>
    <property type="project" value="UniProtKB-KW"/>
</dbReference>
<evidence type="ECO:0000313" key="2">
    <source>
        <dbReference type="EMBL" id="SCE66997.1"/>
    </source>
</evidence>
<dbReference type="EMBL" id="PXXW01000036">
    <property type="protein sequence ID" value="RAN95256.1"/>
    <property type="molecule type" value="Genomic_DNA"/>
</dbReference>
<proteinExistence type="predicted"/>
<evidence type="ECO:0000313" key="1">
    <source>
        <dbReference type="EMBL" id="RAN95256.1"/>
    </source>
</evidence>
<sequence>MDEQADRGVNRELRARFDDVYGQYQQLRSGLDTLQTRLAALRVTRRSADGQVTATVGAQGQLIEVELTPAIYRDRDADALGRKVTETIRAAATAAADATRDLVAESMPAGSGATDFLRTGDYAKLLGRADAVLGKGEAKP</sequence>
<name>A0A1C4U5W6_9ACTN</name>
<gene>
    <name evidence="2" type="ORF">GA0070561_0732</name>
    <name evidence="1" type="ORF">GAR05_04520</name>
</gene>
<dbReference type="EMBL" id="FMCR01000001">
    <property type="protein sequence ID" value="SCE66997.1"/>
    <property type="molecule type" value="Genomic_DNA"/>
</dbReference>
<accession>A0A1C4U5W6</accession>
<organism evidence="2 3">
    <name type="scientific">Micromonospora saelicesensis</name>
    <dbReference type="NCBI Taxonomy" id="285676"/>
    <lineage>
        <taxon>Bacteria</taxon>
        <taxon>Bacillati</taxon>
        <taxon>Actinomycetota</taxon>
        <taxon>Actinomycetes</taxon>
        <taxon>Micromonosporales</taxon>
        <taxon>Micromonosporaceae</taxon>
        <taxon>Micromonospora</taxon>
    </lineage>
</organism>
<dbReference type="RefSeq" id="WP_091394049.1">
    <property type="nucleotide sequence ID" value="NZ_FMCR01000001.1"/>
</dbReference>
<evidence type="ECO:0000313" key="3">
    <source>
        <dbReference type="Proteomes" id="UP000198864"/>
    </source>
</evidence>
<reference evidence="2 3" key="1">
    <citation type="submission" date="2016-06" db="EMBL/GenBank/DDBJ databases">
        <authorList>
            <person name="Kjaerup R.B."/>
            <person name="Dalgaard T.S."/>
            <person name="Juul-Madsen H.R."/>
        </authorList>
    </citation>
    <scope>NUCLEOTIDE SEQUENCE [LARGE SCALE GENOMIC DNA]</scope>
    <source>
        <strain evidence="2 3">DSM 44871</strain>
    </source>
</reference>
<dbReference type="Gene3D" id="3.30.1310.10">
    <property type="entry name" value="Nucleoid-associated protein YbaB-like domain"/>
    <property type="match status" value="1"/>
</dbReference>
<reference evidence="1 4" key="2">
    <citation type="submission" date="2018-03" db="EMBL/GenBank/DDBJ databases">
        <title>Genomic framework for the identification of Micromonospora saelicesensis and Micromonospora noduli.</title>
        <authorList>
            <person name="Riesco R."/>
            <person name="Trujillo M.E."/>
        </authorList>
    </citation>
    <scope>NUCLEOTIDE SEQUENCE [LARGE SCALE GENOMIC DNA]</scope>
    <source>
        <strain evidence="1 4">GAR05</strain>
    </source>
</reference>
<dbReference type="STRING" id="285676.GA0070561_0732"/>
<protein>
    <submittedName>
        <fullName evidence="2">Conserved DNA-binding protein YbaB</fullName>
    </submittedName>
</protein>
<keyword evidence="4" id="KW-1185">Reference proteome</keyword>
<dbReference type="InterPro" id="IPR004401">
    <property type="entry name" value="YbaB/EbfC"/>
</dbReference>
<keyword evidence="2" id="KW-0238">DNA-binding</keyword>
<dbReference type="Proteomes" id="UP000198864">
    <property type="component" value="Unassembled WGS sequence"/>
</dbReference>
<evidence type="ECO:0000313" key="4">
    <source>
        <dbReference type="Proteomes" id="UP000249334"/>
    </source>
</evidence>
<dbReference type="InterPro" id="IPR036894">
    <property type="entry name" value="YbaB-like_sf"/>
</dbReference>
<dbReference type="AlphaFoldDB" id="A0A1C4U5W6"/>
<dbReference type="SUPFAM" id="SSF82607">
    <property type="entry name" value="YbaB-like"/>
    <property type="match status" value="1"/>
</dbReference>
<dbReference type="Proteomes" id="UP000249334">
    <property type="component" value="Unassembled WGS sequence"/>
</dbReference>